<dbReference type="EMBL" id="BARU01023568">
    <property type="protein sequence ID" value="GAH54619.1"/>
    <property type="molecule type" value="Genomic_DNA"/>
</dbReference>
<feature type="non-terminal residue" evidence="1">
    <location>
        <position position="1"/>
    </location>
</feature>
<evidence type="ECO:0000313" key="1">
    <source>
        <dbReference type="EMBL" id="GAH54619.1"/>
    </source>
</evidence>
<proteinExistence type="predicted"/>
<dbReference type="Gene3D" id="1.10.1220.170">
    <property type="match status" value="1"/>
</dbReference>
<gene>
    <name evidence="1" type="ORF">S03H2_38227</name>
</gene>
<accession>X1HLB5</accession>
<dbReference type="AlphaFoldDB" id="X1HLB5"/>
<organism evidence="1">
    <name type="scientific">marine sediment metagenome</name>
    <dbReference type="NCBI Taxonomy" id="412755"/>
    <lineage>
        <taxon>unclassified sequences</taxon>
        <taxon>metagenomes</taxon>
        <taxon>ecological metagenomes</taxon>
    </lineage>
</organism>
<name>X1HLB5_9ZZZZ</name>
<comment type="caution">
    <text evidence="1">The sequence shown here is derived from an EMBL/GenBank/DDBJ whole genome shotgun (WGS) entry which is preliminary data.</text>
</comment>
<reference evidence="1" key="1">
    <citation type="journal article" date="2014" name="Front. Microbiol.">
        <title>High frequency of phylogenetically diverse reductive dehalogenase-homologous genes in deep subseafloor sedimentary metagenomes.</title>
        <authorList>
            <person name="Kawai M."/>
            <person name="Futagami T."/>
            <person name="Toyoda A."/>
            <person name="Takaki Y."/>
            <person name="Nishi S."/>
            <person name="Hori S."/>
            <person name="Arai W."/>
            <person name="Tsubouchi T."/>
            <person name="Morono Y."/>
            <person name="Uchiyama I."/>
            <person name="Ito T."/>
            <person name="Fujiyama A."/>
            <person name="Inagaki F."/>
            <person name="Takami H."/>
        </authorList>
    </citation>
    <scope>NUCLEOTIDE SEQUENCE</scope>
    <source>
        <strain evidence="1">Expedition CK06-06</strain>
    </source>
</reference>
<sequence>ERENLIEDLLAQASPDYLASIHEAREDYRQGRVLTHEKVFNKV</sequence>
<protein>
    <submittedName>
        <fullName evidence="1">Uncharacterized protein</fullName>
    </submittedName>
</protein>